<evidence type="ECO:0000256" key="4">
    <source>
        <dbReference type="ARBA" id="ARBA00013014"/>
    </source>
</evidence>
<dbReference type="EMBL" id="NJIH01000020">
    <property type="protein sequence ID" value="OWT53611.1"/>
    <property type="molecule type" value="Genomic_DNA"/>
</dbReference>
<dbReference type="SUPFAM" id="SSF48179">
    <property type="entry name" value="6-phosphogluconate dehydrogenase C-terminal domain-like"/>
    <property type="match status" value="1"/>
</dbReference>
<dbReference type="Pfam" id="PF08546">
    <property type="entry name" value="ApbA_C"/>
    <property type="match status" value="1"/>
</dbReference>
<evidence type="ECO:0000256" key="7">
    <source>
        <dbReference type="ARBA" id="ARBA00022857"/>
    </source>
</evidence>
<dbReference type="Gene3D" id="1.10.1040.10">
    <property type="entry name" value="N-(1-d-carboxylethyl)-l-norvaline Dehydrogenase, domain 2"/>
    <property type="match status" value="1"/>
</dbReference>
<evidence type="ECO:0000256" key="5">
    <source>
        <dbReference type="ARBA" id="ARBA00019465"/>
    </source>
</evidence>
<comment type="pathway">
    <text evidence="2 11">Cofactor biosynthesis; (R)-pantothenate biosynthesis; (R)-pantoate from 3-methyl-2-oxobutanoate: step 2/2.</text>
</comment>
<dbReference type="GO" id="GO:0015940">
    <property type="term" value="P:pantothenate biosynthetic process"/>
    <property type="evidence" value="ECO:0007669"/>
    <property type="project" value="UniProtKB-UniPathway"/>
</dbReference>
<dbReference type="InterPro" id="IPR003710">
    <property type="entry name" value="ApbA"/>
</dbReference>
<protein>
    <recommendedName>
        <fullName evidence="5 11">2-dehydropantoate 2-reductase</fullName>
        <ecNumber evidence="4 11">1.1.1.169</ecNumber>
    </recommendedName>
    <alternativeName>
        <fullName evidence="9 11">Ketopantoate reductase</fullName>
    </alternativeName>
</protein>
<dbReference type="Gene3D" id="3.40.50.720">
    <property type="entry name" value="NAD(P)-binding Rossmann-like Domain"/>
    <property type="match status" value="1"/>
</dbReference>
<gene>
    <name evidence="14" type="ORF">CEY11_24190</name>
</gene>
<evidence type="ECO:0000256" key="11">
    <source>
        <dbReference type="RuleBase" id="RU362068"/>
    </source>
</evidence>
<keyword evidence="8 11" id="KW-0560">Oxidoreductase</keyword>
<evidence type="ECO:0000256" key="3">
    <source>
        <dbReference type="ARBA" id="ARBA00007870"/>
    </source>
</evidence>
<dbReference type="InterPro" id="IPR013332">
    <property type="entry name" value="KPR_N"/>
</dbReference>
<evidence type="ECO:0000313" key="15">
    <source>
        <dbReference type="Proteomes" id="UP000214603"/>
    </source>
</evidence>
<name>A0A225M234_9BURK</name>
<evidence type="ECO:0000256" key="1">
    <source>
        <dbReference type="ARBA" id="ARBA00002919"/>
    </source>
</evidence>
<comment type="function">
    <text evidence="1 11">Catalyzes the NADPH-dependent reduction of ketopantoate into pantoic acid.</text>
</comment>
<evidence type="ECO:0000256" key="2">
    <source>
        <dbReference type="ARBA" id="ARBA00004994"/>
    </source>
</evidence>
<sequence length="315" mass="34636">MKILVLGAGGIGGLFGGRLVQAGADLTFLVRENRKRQLAEQGLRIESQFGDATLAVETRLASELRPDYDLVMLACKAYDLDSAIEAIRPAMAGSAAVLPLLNGLAHVERLNHEFGAGRVVPGSARIQLKLTPEGVVRQLNDWQTITFGEQDGTPSPRVTELAALFAKTPVEVKVSDNILRDLWMKLVHLSTVAGMTCLMRANLGEIARTPEGTELLNDFLQLNADIAAHAGYRPDASFLQNYHKLFAQKDSMYEASMERDLERGGRIESEQIIGYMLGKCREAGLPDLLHRVAYTHLKAYEQRRDANRLPAQASN</sequence>
<dbReference type="NCBIfam" id="TIGR00745">
    <property type="entry name" value="apbA_panE"/>
    <property type="match status" value="1"/>
</dbReference>
<dbReference type="EC" id="1.1.1.169" evidence="4 11"/>
<dbReference type="PANTHER" id="PTHR21708">
    <property type="entry name" value="PROBABLE 2-DEHYDROPANTOATE 2-REDUCTASE"/>
    <property type="match status" value="1"/>
</dbReference>
<dbReference type="InterPro" id="IPR013752">
    <property type="entry name" value="KPA_reductase"/>
</dbReference>
<dbReference type="AlphaFoldDB" id="A0A225M234"/>
<evidence type="ECO:0000259" key="13">
    <source>
        <dbReference type="Pfam" id="PF08546"/>
    </source>
</evidence>
<dbReference type="GO" id="GO:0008677">
    <property type="term" value="F:2-dehydropantoate 2-reductase activity"/>
    <property type="evidence" value="ECO:0007669"/>
    <property type="project" value="UniProtKB-EC"/>
</dbReference>
<feature type="domain" description="Ketopantoate reductase N-terminal" evidence="12">
    <location>
        <begin position="3"/>
        <end position="150"/>
    </location>
</feature>
<dbReference type="InterPro" id="IPR051402">
    <property type="entry name" value="KPR-Related"/>
</dbReference>
<comment type="caution">
    <text evidence="14">The sequence shown here is derived from an EMBL/GenBank/DDBJ whole genome shotgun (WGS) entry which is preliminary data.</text>
</comment>
<feature type="domain" description="Ketopantoate reductase C-terminal" evidence="13">
    <location>
        <begin position="177"/>
        <end position="301"/>
    </location>
</feature>
<dbReference type="InterPro" id="IPR008927">
    <property type="entry name" value="6-PGluconate_DH-like_C_sf"/>
</dbReference>
<evidence type="ECO:0000256" key="10">
    <source>
        <dbReference type="ARBA" id="ARBA00048793"/>
    </source>
</evidence>
<dbReference type="Pfam" id="PF02558">
    <property type="entry name" value="ApbA"/>
    <property type="match status" value="1"/>
</dbReference>
<dbReference type="FunFam" id="3.40.50.720:FF:000307">
    <property type="entry name" value="2-dehydropantoate 2-reductase"/>
    <property type="match status" value="1"/>
</dbReference>
<dbReference type="InterPro" id="IPR013328">
    <property type="entry name" value="6PGD_dom2"/>
</dbReference>
<dbReference type="OrthoDB" id="9796561at2"/>
<keyword evidence="6 11" id="KW-0566">Pantothenate biosynthesis</keyword>
<organism evidence="14 15">
    <name type="scientific">Candidimonas nitroreducens</name>
    <dbReference type="NCBI Taxonomy" id="683354"/>
    <lineage>
        <taxon>Bacteria</taxon>
        <taxon>Pseudomonadati</taxon>
        <taxon>Pseudomonadota</taxon>
        <taxon>Betaproteobacteria</taxon>
        <taxon>Burkholderiales</taxon>
        <taxon>Alcaligenaceae</taxon>
        <taxon>Candidimonas</taxon>
    </lineage>
</organism>
<reference evidence="15" key="1">
    <citation type="submission" date="2017-06" db="EMBL/GenBank/DDBJ databases">
        <title>Herbaspirillum phytohormonus sp. nov., isolated from the root nodule of Robinia pseudoacacia in lead-zinc mine.</title>
        <authorList>
            <person name="Fan M."/>
            <person name="Lin Y."/>
        </authorList>
    </citation>
    <scope>NUCLEOTIDE SEQUENCE [LARGE SCALE GENOMIC DNA]</scope>
    <source>
        <strain evidence="15">SC-089</strain>
    </source>
</reference>
<evidence type="ECO:0000256" key="8">
    <source>
        <dbReference type="ARBA" id="ARBA00023002"/>
    </source>
</evidence>
<evidence type="ECO:0000313" key="14">
    <source>
        <dbReference type="EMBL" id="OWT53611.1"/>
    </source>
</evidence>
<evidence type="ECO:0000259" key="12">
    <source>
        <dbReference type="Pfam" id="PF02558"/>
    </source>
</evidence>
<dbReference type="Proteomes" id="UP000214603">
    <property type="component" value="Unassembled WGS sequence"/>
</dbReference>
<dbReference type="UniPathway" id="UPA00028">
    <property type="reaction ID" value="UER00004"/>
</dbReference>
<dbReference type="RefSeq" id="WP_088606045.1">
    <property type="nucleotide sequence ID" value="NZ_NJIH01000020.1"/>
</dbReference>
<evidence type="ECO:0000256" key="9">
    <source>
        <dbReference type="ARBA" id="ARBA00032024"/>
    </source>
</evidence>
<comment type="catalytic activity">
    <reaction evidence="10 11">
        <text>(R)-pantoate + NADP(+) = 2-dehydropantoate + NADPH + H(+)</text>
        <dbReference type="Rhea" id="RHEA:16233"/>
        <dbReference type="ChEBI" id="CHEBI:11561"/>
        <dbReference type="ChEBI" id="CHEBI:15378"/>
        <dbReference type="ChEBI" id="CHEBI:15980"/>
        <dbReference type="ChEBI" id="CHEBI:57783"/>
        <dbReference type="ChEBI" id="CHEBI:58349"/>
        <dbReference type="EC" id="1.1.1.169"/>
    </reaction>
</comment>
<proteinExistence type="inferred from homology"/>
<dbReference type="SUPFAM" id="SSF51735">
    <property type="entry name" value="NAD(P)-binding Rossmann-fold domains"/>
    <property type="match status" value="1"/>
</dbReference>
<keyword evidence="7 11" id="KW-0521">NADP</keyword>
<dbReference type="InterPro" id="IPR036291">
    <property type="entry name" value="NAD(P)-bd_dom_sf"/>
</dbReference>
<dbReference type="PANTHER" id="PTHR21708:SF26">
    <property type="entry name" value="2-DEHYDROPANTOATE 2-REDUCTASE"/>
    <property type="match status" value="1"/>
</dbReference>
<accession>A0A225M234</accession>
<comment type="similarity">
    <text evidence="3 11">Belongs to the ketopantoate reductase family.</text>
</comment>
<evidence type="ECO:0000256" key="6">
    <source>
        <dbReference type="ARBA" id="ARBA00022655"/>
    </source>
</evidence>
<keyword evidence="15" id="KW-1185">Reference proteome</keyword>
<dbReference type="GO" id="GO:0005737">
    <property type="term" value="C:cytoplasm"/>
    <property type="evidence" value="ECO:0007669"/>
    <property type="project" value="TreeGrafter"/>
</dbReference>